<dbReference type="SUPFAM" id="SSF75169">
    <property type="entry name" value="DsrEFH-like"/>
    <property type="match status" value="1"/>
</dbReference>
<dbReference type="InterPro" id="IPR007215">
    <property type="entry name" value="Sulphur_relay_TusB/DsrH"/>
</dbReference>
<dbReference type="NCBIfam" id="TIGR03011">
    <property type="entry name" value="sulf_tusB_dsrH"/>
    <property type="match status" value="1"/>
</dbReference>
<accession>A0A1G9EW09</accession>
<reference evidence="2" key="1">
    <citation type="submission" date="2016-10" db="EMBL/GenBank/DDBJ databases">
        <authorList>
            <person name="Varghese N."/>
            <person name="Submissions S."/>
        </authorList>
    </citation>
    <scope>NUCLEOTIDE SEQUENCE [LARGE SCALE GENOMIC DNA]</scope>
    <source>
        <strain evidence="2">AAP</strain>
    </source>
</reference>
<name>A0A1G9EW09_9GAMM</name>
<evidence type="ECO:0000313" key="2">
    <source>
        <dbReference type="Proteomes" id="UP000199107"/>
    </source>
</evidence>
<dbReference type="RefSeq" id="WP_089656687.1">
    <property type="nucleotide sequence ID" value="NZ_FNGH01000001.1"/>
</dbReference>
<dbReference type="InterPro" id="IPR027396">
    <property type="entry name" value="DsrEFH-like"/>
</dbReference>
<dbReference type="Pfam" id="PF04077">
    <property type="entry name" value="DsrH"/>
    <property type="match status" value="1"/>
</dbReference>
<proteinExistence type="predicted"/>
<dbReference type="EMBL" id="FNGH01000001">
    <property type="protein sequence ID" value="SDK80300.1"/>
    <property type="molecule type" value="Genomic_DNA"/>
</dbReference>
<dbReference type="AlphaFoldDB" id="A0A1G9EW09"/>
<organism evidence="1 2">
    <name type="scientific">Franzmannia pantelleriensis</name>
    <dbReference type="NCBI Taxonomy" id="48727"/>
    <lineage>
        <taxon>Bacteria</taxon>
        <taxon>Pseudomonadati</taxon>
        <taxon>Pseudomonadota</taxon>
        <taxon>Gammaproteobacteria</taxon>
        <taxon>Oceanospirillales</taxon>
        <taxon>Halomonadaceae</taxon>
        <taxon>Franzmannia</taxon>
    </lineage>
</organism>
<dbReference type="PANTHER" id="PTHR37526:SF1">
    <property type="entry name" value="PROTEIN TUSB"/>
    <property type="match status" value="1"/>
</dbReference>
<dbReference type="GO" id="GO:0002143">
    <property type="term" value="P:tRNA wobble position uridine thiolation"/>
    <property type="evidence" value="ECO:0007669"/>
    <property type="project" value="InterPro"/>
</dbReference>
<dbReference type="GO" id="GO:1990228">
    <property type="term" value="C:sulfurtransferase complex"/>
    <property type="evidence" value="ECO:0007669"/>
    <property type="project" value="TreeGrafter"/>
</dbReference>
<dbReference type="Gene3D" id="3.40.1260.10">
    <property type="entry name" value="DsrEFH-like"/>
    <property type="match status" value="1"/>
</dbReference>
<dbReference type="STRING" id="48727.SAMN05192555_101240"/>
<gene>
    <name evidence="1" type="ORF">SAMN05192555_101240</name>
</gene>
<sequence length="96" mass="10538">MILHTLNRSPTESRVYRQALAAMGPDDRLLLIEDGVQGALPSLVRHFGELEGRLFALREDLEARGLAGRCAAEVLVVDADGFVALTEEADKTVSWF</sequence>
<dbReference type="Proteomes" id="UP000199107">
    <property type="component" value="Unassembled WGS sequence"/>
</dbReference>
<keyword evidence="2" id="KW-1185">Reference proteome</keyword>
<evidence type="ECO:0000313" key="1">
    <source>
        <dbReference type="EMBL" id="SDK80300.1"/>
    </source>
</evidence>
<dbReference type="OrthoDB" id="9795117at2"/>
<protein>
    <submittedName>
        <fullName evidence="1">tRNA 2-thiouridine synthesizing protein B</fullName>
    </submittedName>
</protein>
<dbReference type="PANTHER" id="PTHR37526">
    <property type="entry name" value="PROTEIN TUSB"/>
    <property type="match status" value="1"/>
</dbReference>